<accession>A0AAV1RBI9</accession>
<gene>
    <name evidence="2" type="ORF">DCAF_LOCUS8930</name>
</gene>
<sequence length="109" mass="13417">MAEWARRQRATAEWAVLAGGGEWKFGNQEEKQRIRENVRVEMRRRSRLFKKTNHKNIKANASRRVGTYRWKWELVELWVKEEEEEDDRGPWEPNRGPRRTRLWRRRTGK</sequence>
<dbReference type="AlphaFoldDB" id="A0AAV1RBI9"/>
<dbReference type="EMBL" id="CAWUPB010000913">
    <property type="protein sequence ID" value="CAK7332339.1"/>
    <property type="molecule type" value="Genomic_DNA"/>
</dbReference>
<feature type="region of interest" description="Disordered" evidence="1">
    <location>
        <begin position="82"/>
        <end position="109"/>
    </location>
</feature>
<evidence type="ECO:0000313" key="2">
    <source>
        <dbReference type="EMBL" id="CAK7332339.1"/>
    </source>
</evidence>
<keyword evidence="3" id="KW-1185">Reference proteome</keyword>
<protein>
    <submittedName>
        <fullName evidence="2">Uncharacterized protein</fullName>
    </submittedName>
</protein>
<proteinExistence type="predicted"/>
<evidence type="ECO:0000256" key="1">
    <source>
        <dbReference type="SAM" id="MobiDB-lite"/>
    </source>
</evidence>
<organism evidence="2 3">
    <name type="scientific">Dovyalis caffra</name>
    <dbReference type="NCBI Taxonomy" id="77055"/>
    <lineage>
        <taxon>Eukaryota</taxon>
        <taxon>Viridiplantae</taxon>
        <taxon>Streptophyta</taxon>
        <taxon>Embryophyta</taxon>
        <taxon>Tracheophyta</taxon>
        <taxon>Spermatophyta</taxon>
        <taxon>Magnoliopsida</taxon>
        <taxon>eudicotyledons</taxon>
        <taxon>Gunneridae</taxon>
        <taxon>Pentapetalae</taxon>
        <taxon>rosids</taxon>
        <taxon>fabids</taxon>
        <taxon>Malpighiales</taxon>
        <taxon>Salicaceae</taxon>
        <taxon>Flacourtieae</taxon>
        <taxon>Dovyalis</taxon>
    </lineage>
</organism>
<name>A0AAV1RBI9_9ROSI</name>
<reference evidence="2 3" key="1">
    <citation type="submission" date="2024-01" db="EMBL/GenBank/DDBJ databases">
        <authorList>
            <person name="Waweru B."/>
        </authorList>
    </citation>
    <scope>NUCLEOTIDE SEQUENCE [LARGE SCALE GENOMIC DNA]</scope>
</reference>
<comment type="caution">
    <text evidence="2">The sequence shown here is derived from an EMBL/GenBank/DDBJ whole genome shotgun (WGS) entry which is preliminary data.</text>
</comment>
<feature type="compositionally biased region" description="Basic residues" evidence="1">
    <location>
        <begin position="96"/>
        <end position="109"/>
    </location>
</feature>
<evidence type="ECO:0000313" key="3">
    <source>
        <dbReference type="Proteomes" id="UP001314170"/>
    </source>
</evidence>
<dbReference type="Proteomes" id="UP001314170">
    <property type="component" value="Unassembled WGS sequence"/>
</dbReference>